<evidence type="ECO:0000256" key="16">
    <source>
        <dbReference type="PROSITE-ProRule" id="PRU00169"/>
    </source>
</evidence>
<dbReference type="RefSeq" id="WP_131918705.1">
    <property type="nucleotide sequence ID" value="NZ_JAOQNU010000007.1"/>
</dbReference>
<feature type="compositionally biased region" description="Low complexity" evidence="17">
    <location>
        <begin position="135"/>
        <end position="171"/>
    </location>
</feature>
<evidence type="ECO:0000256" key="7">
    <source>
        <dbReference type="ARBA" id="ARBA00022969"/>
    </source>
</evidence>
<evidence type="ECO:0000256" key="1">
    <source>
        <dbReference type="ARBA" id="ARBA00004496"/>
    </source>
</evidence>
<name>A0A4R2RRA0_9FIRM</name>
<evidence type="ECO:0000256" key="15">
    <source>
        <dbReference type="PIRSR" id="PIRSR002937-1"/>
    </source>
</evidence>
<dbReference type="Pfam" id="PF08769">
    <property type="entry name" value="Spo0A_C"/>
    <property type="match status" value="1"/>
</dbReference>
<dbReference type="GO" id="GO:0005737">
    <property type="term" value="C:cytoplasm"/>
    <property type="evidence" value="ECO:0007669"/>
    <property type="project" value="UniProtKB-SubCell"/>
</dbReference>
<evidence type="ECO:0000313" key="20">
    <source>
        <dbReference type="Proteomes" id="UP000294813"/>
    </source>
</evidence>
<dbReference type="SUPFAM" id="SSF46894">
    <property type="entry name" value="C-terminal effector domain of the bipartite response regulators"/>
    <property type="match status" value="1"/>
</dbReference>
<keyword evidence="12 14" id="KW-0804">Transcription</keyword>
<dbReference type="PANTHER" id="PTHR44591">
    <property type="entry name" value="STRESS RESPONSE REGULATOR PROTEIN 1"/>
    <property type="match status" value="1"/>
</dbReference>
<feature type="binding site" evidence="15">
    <location>
        <position position="11"/>
    </location>
    <ligand>
        <name>Ca(2+)</name>
        <dbReference type="ChEBI" id="CHEBI:29108"/>
    </ligand>
</feature>
<dbReference type="InterPro" id="IPR012052">
    <property type="entry name" value="Spore_0_A"/>
</dbReference>
<keyword evidence="14 15" id="KW-0479">Metal-binding</keyword>
<feature type="domain" description="Response regulatory" evidence="18">
    <location>
        <begin position="6"/>
        <end position="124"/>
    </location>
</feature>
<evidence type="ECO:0000256" key="17">
    <source>
        <dbReference type="SAM" id="MobiDB-lite"/>
    </source>
</evidence>
<evidence type="ECO:0000259" key="18">
    <source>
        <dbReference type="PROSITE" id="PS50110"/>
    </source>
</evidence>
<dbReference type="InterPro" id="IPR050595">
    <property type="entry name" value="Bact_response_regulator"/>
</dbReference>
<comment type="caution">
    <text evidence="19">The sequence shown here is derived from an EMBL/GenBank/DDBJ whole genome shotgun (WGS) entry which is preliminary data.</text>
</comment>
<evidence type="ECO:0000256" key="6">
    <source>
        <dbReference type="ARBA" id="ARBA00022837"/>
    </source>
</evidence>
<dbReference type="InterPro" id="IPR014879">
    <property type="entry name" value="Spo0A_C"/>
</dbReference>
<feature type="region of interest" description="Disordered" evidence="17">
    <location>
        <begin position="135"/>
        <end position="176"/>
    </location>
</feature>
<keyword evidence="4 14" id="KW-0678">Repressor</keyword>
<dbReference type="OrthoDB" id="9793299at2"/>
<dbReference type="PIRSF" id="PIRSF002937">
    <property type="entry name" value="Res_reg_Spo0A"/>
    <property type="match status" value="1"/>
</dbReference>
<keyword evidence="6 14" id="KW-0106">Calcium</keyword>
<dbReference type="NCBIfam" id="TIGR02875">
    <property type="entry name" value="spore_0_A"/>
    <property type="match status" value="1"/>
</dbReference>
<protein>
    <recommendedName>
        <fullName evidence="2 14">Stage 0 sporulation protein A homolog</fullName>
    </recommendedName>
</protein>
<dbReference type="Gene3D" id="1.10.10.10">
    <property type="entry name" value="Winged helix-like DNA-binding domain superfamily/Winged helix DNA-binding domain"/>
    <property type="match status" value="1"/>
</dbReference>
<dbReference type="GO" id="GO:0042173">
    <property type="term" value="P:regulation of sporulation resulting in formation of a cellular spore"/>
    <property type="evidence" value="ECO:0007669"/>
    <property type="project" value="InterPro"/>
</dbReference>
<dbReference type="InterPro" id="IPR001789">
    <property type="entry name" value="Sig_transdc_resp-reg_receiver"/>
</dbReference>
<feature type="binding site" evidence="15">
    <location>
        <position position="57"/>
    </location>
    <ligand>
        <name>Ca(2+)</name>
        <dbReference type="ChEBI" id="CHEBI:29108"/>
    </ligand>
</feature>
<dbReference type="PANTHER" id="PTHR44591:SF3">
    <property type="entry name" value="RESPONSE REGULATORY DOMAIN-CONTAINING PROTEIN"/>
    <property type="match status" value="1"/>
</dbReference>
<organism evidence="19 20">
    <name type="scientific">Heliophilum fasciatum</name>
    <dbReference type="NCBI Taxonomy" id="35700"/>
    <lineage>
        <taxon>Bacteria</taxon>
        <taxon>Bacillati</taxon>
        <taxon>Bacillota</taxon>
        <taxon>Clostridia</taxon>
        <taxon>Eubacteriales</taxon>
        <taxon>Heliobacteriaceae</taxon>
        <taxon>Heliophilum</taxon>
    </lineage>
</organism>
<dbReference type="InterPro" id="IPR011006">
    <property type="entry name" value="CheY-like_superfamily"/>
</dbReference>
<evidence type="ECO:0000256" key="10">
    <source>
        <dbReference type="ARBA" id="ARBA00023125"/>
    </source>
</evidence>
<dbReference type="Proteomes" id="UP000294813">
    <property type="component" value="Unassembled WGS sequence"/>
</dbReference>
<dbReference type="InterPro" id="IPR016032">
    <property type="entry name" value="Sig_transdc_resp-reg_C-effctor"/>
</dbReference>
<evidence type="ECO:0000256" key="8">
    <source>
        <dbReference type="ARBA" id="ARBA00023012"/>
    </source>
</evidence>
<dbReference type="PROSITE" id="PS50110">
    <property type="entry name" value="RESPONSE_REGULATORY"/>
    <property type="match status" value="1"/>
</dbReference>
<accession>A0A4R2RRA0</accession>
<evidence type="ECO:0000256" key="3">
    <source>
        <dbReference type="ARBA" id="ARBA00022490"/>
    </source>
</evidence>
<reference evidence="19 20" key="1">
    <citation type="submission" date="2019-03" db="EMBL/GenBank/DDBJ databases">
        <title>Genomic Encyclopedia of Type Strains, Phase IV (KMG-IV): sequencing the most valuable type-strain genomes for metagenomic binning, comparative biology and taxonomic classification.</title>
        <authorList>
            <person name="Goeker M."/>
        </authorList>
    </citation>
    <scope>NUCLEOTIDE SEQUENCE [LARGE SCALE GENOMIC DNA]</scope>
    <source>
        <strain evidence="19 20">DSM 11170</strain>
    </source>
</reference>
<proteinExistence type="predicted"/>
<keyword evidence="7 14" id="KW-0749">Sporulation</keyword>
<keyword evidence="8 14" id="KW-0902">Two-component regulatory system</keyword>
<keyword evidence="20" id="KW-1185">Reference proteome</keyword>
<feature type="binding site" evidence="15">
    <location>
        <position position="12"/>
    </location>
    <ligand>
        <name>Ca(2+)</name>
        <dbReference type="ChEBI" id="CHEBI:29108"/>
    </ligand>
</feature>
<dbReference type="Gene3D" id="3.40.50.2300">
    <property type="match status" value="1"/>
</dbReference>
<dbReference type="SMART" id="SM00448">
    <property type="entry name" value="REC"/>
    <property type="match status" value="1"/>
</dbReference>
<sequence length="290" mass="31753">MLKPFRLVIVDDNPHFRSILCDFFQSQPDITIVGTASNGLDALPLIQKEKPDLVILDIVMPHLDGLGVLEKMADVPLSERPLFVVLSAFNQEALTRRAGALGAHYFIAKPFDVPTLGERVRQILRRDFAPATAQSDAAASITSQTPASSFPSSSSLTPAASPATSSVTTTTLPPPDRLDIQATDMIRLIGIPTHIKGYQFLRNAIILAVQQPKLLDAVTKALYPRIAEHHHTTPVRVERAIRHAIELAWTRGDTQKISHILGQPMDAGRGKPTNAEFIAMVAETIRLQRT</sequence>
<evidence type="ECO:0000256" key="11">
    <source>
        <dbReference type="ARBA" id="ARBA00023159"/>
    </source>
</evidence>
<keyword evidence="11 14" id="KW-0010">Activator</keyword>
<dbReference type="GO" id="GO:0051606">
    <property type="term" value="P:detection of stimulus"/>
    <property type="evidence" value="ECO:0007669"/>
    <property type="project" value="UniProtKB-UniRule"/>
</dbReference>
<dbReference type="AlphaFoldDB" id="A0A4R2RRA0"/>
<evidence type="ECO:0000256" key="9">
    <source>
        <dbReference type="ARBA" id="ARBA00023015"/>
    </source>
</evidence>
<keyword evidence="9 14" id="KW-0805">Transcription regulation</keyword>
<comment type="function">
    <text evidence="13 14">May play the central regulatory role in sporulation. It may be an element of the effector pathway responsible for the activation of sporulation genes in response to nutritional stress. Spo0A may act in concert with spo0H (a sigma factor) to control the expression of some genes that are critical to the sporulation process.</text>
</comment>
<dbReference type="EMBL" id="SLXT01000007">
    <property type="protein sequence ID" value="TCP64967.1"/>
    <property type="molecule type" value="Genomic_DNA"/>
</dbReference>
<dbReference type="GO" id="GO:0030435">
    <property type="term" value="P:sporulation resulting in formation of a cellular spore"/>
    <property type="evidence" value="ECO:0007669"/>
    <property type="project" value="UniProtKB-UniRule"/>
</dbReference>
<dbReference type="Pfam" id="PF00072">
    <property type="entry name" value="Response_reg"/>
    <property type="match status" value="1"/>
</dbReference>
<feature type="modified residue" description="4-aspartylphosphate" evidence="16">
    <location>
        <position position="57"/>
    </location>
</feature>
<comment type="subcellular location">
    <subcellularLocation>
        <location evidence="1 14">Cytoplasm</location>
    </subcellularLocation>
</comment>
<evidence type="ECO:0000256" key="2">
    <source>
        <dbReference type="ARBA" id="ARBA00018672"/>
    </source>
</evidence>
<dbReference type="SUPFAM" id="SSF52172">
    <property type="entry name" value="CheY-like"/>
    <property type="match status" value="1"/>
</dbReference>
<dbReference type="GO" id="GO:0005509">
    <property type="term" value="F:calcium ion binding"/>
    <property type="evidence" value="ECO:0007669"/>
    <property type="project" value="UniProtKB-UniRule"/>
</dbReference>
<keyword evidence="3 14" id="KW-0963">Cytoplasm</keyword>
<dbReference type="GO" id="GO:0003700">
    <property type="term" value="F:DNA-binding transcription factor activity"/>
    <property type="evidence" value="ECO:0007669"/>
    <property type="project" value="InterPro"/>
</dbReference>
<keyword evidence="5 16" id="KW-0597">Phosphoprotein</keyword>
<evidence type="ECO:0000256" key="5">
    <source>
        <dbReference type="ARBA" id="ARBA00022553"/>
    </source>
</evidence>
<dbReference type="GO" id="GO:0000160">
    <property type="term" value="P:phosphorelay signal transduction system"/>
    <property type="evidence" value="ECO:0007669"/>
    <property type="project" value="UniProtKB-UniRule"/>
</dbReference>
<gene>
    <name evidence="19" type="ORF">EDD73_10737</name>
</gene>
<comment type="cofactor">
    <cofactor evidence="14 15">
        <name>Ca(2+)</name>
        <dbReference type="ChEBI" id="CHEBI:29108"/>
    </cofactor>
    <text evidence="14 15">Binds 1 Ca(2+) ion per subunit.</text>
</comment>
<evidence type="ECO:0000313" key="19">
    <source>
        <dbReference type="EMBL" id="TCP64967.1"/>
    </source>
</evidence>
<evidence type="ECO:0000256" key="4">
    <source>
        <dbReference type="ARBA" id="ARBA00022491"/>
    </source>
</evidence>
<dbReference type="InterPro" id="IPR036388">
    <property type="entry name" value="WH-like_DNA-bd_sf"/>
</dbReference>
<evidence type="ECO:0000256" key="14">
    <source>
        <dbReference type="PIRNR" id="PIRNR002937"/>
    </source>
</evidence>
<evidence type="ECO:0000256" key="12">
    <source>
        <dbReference type="ARBA" id="ARBA00023163"/>
    </source>
</evidence>
<keyword evidence="10 14" id="KW-0238">DNA-binding</keyword>
<evidence type="ECO:0000256" key="13">
    <source>
        <dbReference type="ARBA" id="ARBA00024867"/>
    </source>
</evidence>
<dbReference type="GO" id="GO:0003677">
    <property type="term" value="F:DNA binding"/>
    <property type="evidence" value="ECO:0007669"/>
    <property type="project" value="UniProtKB-KW"/>
</dbReference>